<organism evidence="1 2">
    <name type="scientific">Thalassiosira pseudonana</name>
    <name type="common">Marine diatom</name>
    <name type="synonym">Cyclotella nana</name>
    <dbReference type="NCBI Taxonomy" id="35128"/>
    <lineage>
        <taxon>Eukaryota</taxon>
        <taxon>Sar</taxon>
        <taxon>Stramenopiles</taxon>
        <taxon>Ochrophyta</taxon>
        <taxon>Bacillariophyta</taxon>
        <taxon>Coscinodiscophyceae</taxon>
        <taxon>Thalassiosirophycidae</taxon>
        <taxon>Thalassiosirales</taxon>
        <taxon>Thalassiosiraceae</taxon>
        <taxon>Thalassiosira</taxon>
    </lineage>
</organism>
<dbReference type="RefSeq" id="XP_002289642.1">
    <property type="nucleotide sequence ID" value="XM_002289606.1"/>
</dbReference>
<evidence type="ECO:0000313" key="2">
    <source>
        <dbReference type="Proteomes" id="UP000001449"/>
    </source>
</evidence>
<evidence type="ECO:0000313" key="1">
    <source>
        <dbReference type="EMBL" id="EED93179.1"/>
    </source>
</evidence>
<dbReference type="eggNOG" id="ENOG502SQWH">
    <property type="taxonomic scope" value="Eukaryota"/>
</dbReference>
<dbReference type="EMBL" id="CM000641">
    <property type="protein sequence ID" value="EED93179.1"/>
    <property type="molecule type" value="Genomic_DNA"/>
</dbReference>
<name>B8C148_THAPS</name>
<reference evidence="1 2" key="1">
    <citation type="journal article" date="2004" name="Science">
        <title>The genome of the diatom Thalassiosira pseudonana: ecology, evolution, and metabolism.</title>
        <authorList>
            <person name="Armbrust E.V."/>
            <person name="Berges J.A."/>
            <person name="Bowler C."/>
            <person name="Green B.R."/>
            <person name="Martinez D."/>
            <person name="Putnam N.H."/>
            <person name="Zhou S."/>
            <person name="Allen A.E."/>
            <person name="Apt K.E."/>
            <person name="Bechner M."/>
            <person name="Brzezinski M.A."/>
            <person name="Chaal B.K."/>
            <person name="Chiovitti A."/>
            <person name="Davis A.K."/>
            <person name="Demarest M.S."/>
            <person name="Detter J.C."/>
            <person name="Glavina T."/>
            <person name="Goodstein D."/>
            <person name="Hadi M.Z."/>
            <person name="Hellsten U."/>
            <person name="Hildebrand M."/>
            <person name="Jenkins B.D."/>
            <person name="Jurka J."/>
            <person name="Kapitonov V.V."/>
            <person name="Kroger N."/>
            <person name="Lau W.W."/>
            <person name="Lane T.W."/>
            <person name="Larimer F.W."/>
            <person name="Lippmeier J.C."/>
            <person name="Lucas S."/>
            <person name="Medina M."/>
            <person name="Montsant A."/>
            <person name="Obornik M."/>
            <person name="Parker M.S."/>
            <person name="Palenik B."/>
            <person name="Pazour G.J."/>
            <person name="Richardson P.M."/>
            <person name="Rynearson T.A."/>
            <person name="Saito M.A."/>
            <person name="Schwartz D.C."/>
            <person name="Thamatrakoln K."/>
            <person name="Valentin K."/>
            <person name="Vardi A."/>
            <person name="Wilkerson F.P."/>
            <person name="Rokhsar D.S."/>
        </authorList>
    </citation>
    <scope>NUCLEOTIDE SEQUENCE [LARGE SCALE GENOMIC DNA]</scope>
    <source>
        <strain evidence="1 2">CCMP1335</strain>
    </source>
</reference>
<proteinExistence type="predicted"/>
<dbReference type="HOGENOM" id="CLU_1380591_0_0_1"/>
<dbReference type="Proteomes" id="UP000001449">
    <property type="component" value="Chromosome 4"/>
</dbReference>
<reference evidence="1 2" key="2">
    <citation type="journal article" date="2008" name="Nature">
        <title>The Phaeodactylum genome reveals the evolutionary history of diatom genomes.</title>
        <authorList>
            <person name="Bowler C."/>
            <person name="Allen A.E."/>
            <person name="Badger J.H."/>
            <person name="Grimwood J."/>
            <person name="Jabbari K."/>
            <person name="Kuo A."/>
            <person name="Maheswari U."/>
            <person name="Martens C."/>
            <person name="Maumus F."/>
            <person name="Otillar R.P."/>
            <person name="Rayko E."/>
            <person name="Salamov A."/>
            <person name="Vandepoele K."/>
            <person name="Beszteri B."/>
            <person name="Gruber A."/>
            <person name="Heijde M."/>
            <person name="Katinka M."/>
            <person name="Mock T."/>
            <person name="Valentin K."/>
            <person name="Verret F."/>
            <person name="Berges J.A."/>
            <person name="Brownlee C."/>
            <person name="Cadoret J.P."/>
            <person name="Chiovitti A."/>
            <person name="Choi C.J."/>
            <person name="Coesel S."/>
            <person name="De Martino A."/>
            <person name="Detter J.C."/>
            <person name="Durkin C."/>
            <person name="Falciatore A."/>
            <person name="Fournet J."/>
            <person name="Haruta M."/>
            <person name="Huysman M.J."/>
            <person name="Jenkins B.D."/>
            <person name="Jiroutova K."/>
            <person name="Jorgensen R.E."/>
            <person name="Joubert Y."/>
            <person name="Kaplan A."/>
            <person name="Kroger N."/>
            <person name="Kroth P.G."/>
            <person name="La Roche J."/>
            <person name="Lindquist E."/>
            <person name="Lommer M."/>
            <person name="Martin-Jezequel V."/>
            <person name="Lopez P.J."/>
            <person name="Lucas S."/>
            <person name="Mangogna M."/>
            <person name="McGinnis K."/>
            <person name="Medlin L.K."/>
            <person name="Montsant A."/>
            <person name="Oudot-Le Secq M.P."/>
            <person name="Napoli C."/>
            <person name="Obornik M."/>
            <person name="Parker M.S."/>
            <person name="Petit J.L."/>
            <person name="Porcel B.M."/>
            <person name="Poulsen N."/>
            <person name="Robison M."/>
            <person name="Rychlewski L."/>
            <person name="Rynearson T.A."/>
            <person name="Schmutz J."/>
            <person name="Shapiro H."/>
            <person name="Siaut M."/>
            <person name="Stanley M."/>
            <person name="Sussman M.R."/>
            <person name="Taylor A.R."/>
            <person name="Vardi A."/>
            <person name="von Dassow P."/>
            <person name="Vyverman W."/>
            <person name="Willis A."/>
            <person name="Wyrwicz L.S."/>
            <person name="Rokhsar D.S."/>
            <person name="Weissenbach J."/>
            <person name="Armbrust E.V."/>
            <person name="Green B.R."/>
            <person name="Van de Peer Y."/>
            <person name="Grigoriev I.V."/>
        </authorList>
    </citation>
    <scope>NUCLEOTIDE SEQUENCE [LARGE SCALE GENOMIC DNA]</scope>
    <source>
        <strain evidence="1 2">CCMP1335</strain>
    </source>
</reference>
<dbReference type="OMA" id="GHEMAKT"/>
<dbReference type="AlphaFoldDB" id="B8C148"/>
<keyword evidence="2" id="KW-1185">Reference proteome</keyword>
<gene>
    <name evidence="1" type="ORF">THAPSDRAFT_22117</name>
</gene>
<protein>
    <submittedName>
        <fullName evidence="1">Uncharacterized protein</fullName>
    </submittedName>
</protein>
<dbReference type="InParanoid" id="B8C148"/>
<dbReference type="PaxDb" id="35128-Thaps22117"/>
<dbReference type="KEGG" id="tps:THAPSDRAFT_22117"/>
<accession>B8C148</accession>
<dbReference type="GeneID" id="7446773"/>
<sequence>MRESIVTGCSADLRRQRSRSTLFYTTSAFYQVKSINMKVSAALVIASVASTSAFTVQNGNARQSTQLNESIFKKISNLDLWAPVADSNDYGARSKKNIKVGQLTDRSYVPMGLTKAQYEKIRADEVAKKGANYQKNVAKAGKFENYTEFYLKRGTDLGGSWFNAPNKGHKMVKTKYDWSGQTTGATPMWTGVTAKNKK</sequence>